<organism evidence="2">
    <name type="scientific">Arundo donax</name>
    <name type="common">Giant reed</name>
    <name type="synonym">Donax arundinaceus</name>
    <dbReference type="NCBI Taxonomy" id="35708"/>
    <lineage>
        <taxon>Eukaryota</taxon>
        <taxon>Viridiplantae</taxon>
        <taxon>Streptophyta</taxon>
        <taxon>Embryophyta</taxon>
        <taxon>Tracheophyta</taxon>
        <taxon>Spermatophyta</taxon>
        <taxon>Magnoliopsida</taxon>
        <taxon>Liliopsida</taxon>
        <taxon>Poales</taxon>
        <taxon>Poaceae</taxon>
        <taxon>PACMAD clade</taxon>
        <taxon>Arundinoideae</taxon>
        <taxon>Arundineae</taxon>
        <taxon>Arundo</taxon>
    </lineage>
</organism>
<dbReference type="PANTHER" id="PTHR47482:SF5">
    <property type="entry name" value="FAR1 DOMAIN-CONTAINING PROTEIN"/>
    <property type="match status" value="1"/>
</dbReference>
<evidence type="ECO:0000256" key="1">
    <source>
        <dbReference type="SAM" id="MobiDB-lite"/>
    </source>
</evidence>
<evidence type="ECO:0000313" key="2">
    <source>
        <dbReference type="EMBL" id="JAD66767.1"/>
    </source>
</evidence>
<dbReference type="AlphaFoldDB" id="A0A0A9C5G9"/>
<protein>
    <submittedName>
        <fullName evidence="2">Uncharacterized protein</fullName>
    </submittedName>
</protein>
<dbReference type="EMBL" id="GBRH01231128">
    <property type="protein sequence ID" value="JAD66767.1"/>
    <property type="molecule type" value="Transcribed_RNA"/>
</dbReference>
<name>A0A0A9C5G9_ARUDO</name>
<proteinExistence type="predicted"/>
<reference evidence="2" key="1">
    <citation type="submission" date="2014-09" db="EMBL/GenBank/DDBJ databases">
        <authorList>
            <person name="Magalhaes I.L.F."/>
            <person name="Oliveira U."/>
            <person name="Santos F.R."/>
            <person name="Vidigal T.H.D.A."/>
            <person name="Brescovit A.D."/>
            <person name="Santos A.J."/>
        </authorList>
    </citation>
    <scope>NUCLEOTIDE SEQUENCE</scope>
    <source>
        <tissue evidence="2">Shoot tissue taken approximately 20 cm above the soil surface</tissue>
    </source>
</reference>
<reference evidence="2" key="2">
    <citation type="journal article" date="2015" name="Data Brief">
        <title>Shoot transcriptome of the giant reed, Arundo donax.</title>
        <authorList>
            <person name="Barrero R.A."/>
            <person name="Guerrero F.D."/>
            <person name="Moolhuijzen P."/>
            <person name="Goolsby J.A."/>
            <person name="Tidwell J."/>
            <person name="Bellgard S.E."/>
            <person name="Bellgard M.I."/>
        </authorList>
    </citation>
    <scope>NUCLEOTIDE SEQUENCE</scope>
    <source>
        <tissue evidence="2">Shoot tissue taken approximately 20 cm above the soil surface</tissue>
    </source>
</reference>
<accession>A0A0A9C5G9</accession>
<sequence>MKCHKNGKDTKKKSEEEQEKETNQQKEGTKRKTNVLVKTNCPVVMVVKETNGIWRVTRLDLDHNHELSPEARNQLFGGRKYMTEMEKGVIRTLNANNIETRKMIAILSYLRGGITALPYKKKHVSNFRTKINREVT</sequence>
<dbReference type="PANTHER" id="PTHR47482">
    <property type="entry name" value="OS11G0632001 PROTEIN"/>
    <property type="match status" value="1"/>
</dbReference>
<feature type="compositionally biased region" description="Basic and acidic residues" evidence="1">
    <location>
        <begin position="1"/>
        <end position="30"/>
    </location>
</feature>
<feature type="region of interest" description="Disordered" evidence="1">
    <location>
        <begin position="1"/>
        <end position="33"/>
    </location>
</feature>